<evidence type="ECO:0000313" key="9">
    <source>
        <dbReference type="EMBL" id="NBG89114.1"/>
    </source>
</evidence>
<keyword evidence="7" id="KW-0460">Magnesium</keyword>
<reference evidence="9 10" key="1">
    <citation type="submission" date="2019-04" db="EMBL/GenBank/DDBJ databases">
        <title>Isachenkonia alkalipeptolytica gen. nov. sp. nov. a new anaerobic, alkiliphilic organothrophic bacterium capable to reduce synthesized ferrihydrite isolated from a soda lake.</title>
        <authorList>
            <person name="Toshchakov S.V."/>
            <person name="Zavarzina D.G."/>
            <person name="Zhilina T.N."/>
            <person name="Kostrikina N.A."/>
            <person name="Kublanov I.V."/>
        </authorList>
    </citation>
    <scope>NUCLEOTIDE SEQUENCE [LARGE SCALE GENOMIC DNA]</scope>
    <source>
        <strain evidence="9 10">Z-1701</strain>
    </source>
</reference>
<sequence length="396" mass="43014">MKILVLNCGSSSLKYQLINMENEGLMAKGVAERIGIDGSFLKHESENNGKVKIEEEMKDHKDAIRIVLDALVDKEHGAIASMEEISAVGHRVVHGGEKFSGSVVINQDVINALEECSELAPLHNPPNLMGIYACQEILPGLPMVGVFDTAFHQTMPEDSYIYALPYEYYENHKIRRYGFHGTSHKYVAMKAAALLGKSVEDLKLVTCHLGNGASVAAVDGGKSVDTSMGFTPLEGLAMGTRCGDIDPAITTFLMEKEGMDYKELNNVMNKKSGVLGVSGVSSDFRDIEEAAEKGNNRAKLALDLYHKRVKKYIGAYAAEMGGLDAVVFTAGLGENSPESRAAICDGLEFLGIKVDESKNNVRGKETIFTTEDSTTQGILIPTNEELMIARETLSLV</sequence>
<dbReference type="RefSeq" id="WP_160722458.1">
    <property type="nucleotide sequence ID" value="NZ_SUMG01000017.1"/>
</dbReference>
<evidence type="ECO:0000256" key="2">
    <source>
        <dbReference type="ARBA" id="ARBA00022490"/>
    </source>
</evidence>
<feature type="binding site" evidence="7">
    <location>
        <position position="91"/>
    </location>
    <ligand>
        <name>substrate</name>
    </ligand>
</feature>
<evidence type="ECO:0000256" key="4">
    <source>
        <dbReference type="ARBA" id="ARBA00022741"/>
    </source>
</evidence>
<dbReference type="EMBL" id="SUMG01000017">
    <property type="protein sequence ID" value="NBG89114.1"/>
    <property type="molecule type" value="Genomic_DNA"/>
</dbReference>
<dbReference type="GO" id="GO:0006085">
    <property type="term" value="P:acetyl-CoA biosynthetic process"/>
    <property type="evidence" value="ECO:0007669"/>
    <property type="project" value="UniProtKB-UniRule"/>
</dbReference>
<comment type="function">
    <text evidence="7">Catalyzes the formation of acetyl phosphate from acetate and ATP. Can also catalyze the reverse reaction.</text>
</comment>
<keyword evidence="2 7" id="KW-0963">Cytoplasm</keyword>
<feature type="binding site" evidence="7">
    <location>
        <begin position="283"/>
        <end position="285"/>
    </location>
    <ligand>
        <name>ATP</name>
        <dbReference type="ChEBI" id="CHEBI:30616"/>
    </ligand>
</feature>
<accession>A0AA44BEA1</accession>
<keyword evidence="5 7" id="KW-0418">Kinase</keyword>
<feature type="binding site" evidence="7">
    <location>
        <position position="7"/>
    </location>
    <ligand>
        <name>Mg(2+)</name>
        <dbReference type="ChEBI" id="CHEBI:18420"/>
    </ligand>
</feature>
<feature type="site" description="Transition state stabilizer" evidence="7">
    <location>
        <position position="241"/>
    </location>
</feature>
<comment type="subcellular location">
    <subcellularLocation>
        <location evidence="7">Cytoplasm</location>
    </subcellularLocation>
</comment>
<dbReference type="InterPro" id="IPR004372">
    <property type="entry name" value="Ac/propionate_kinase"/>
</dbReference>
<comment type="similarity">
    <text evidence="1 7 8">Belongs to the acetokinase family.</text>
</comment>
<dbReference type="GO" id="GO:0008776">
    <property type="term" value="F:acetate kinase activity"/>
    <property type="evidence" value="ECO:0007669"/>
    <property type="project" value="UniProtKB-UniRule"/>
</dbReference>
<dbReference type="GO" id="GO:0000287">
    <property type="term" value="F:magnesium ion binding"/>
    <property type="evidence" value="ECO:0007669"/>
    <property type="project" value="UniProtKB-UniRule"/>
</dbReference>
<evidence type="ECO:0000256" key="3">
    <source>
        <dbReference type="ARBA" id="ARBA00022679"/>
    </source>
</evidence>
<dbReference type="SUPFAM" id="SSF53067">
    <property type="entry name" value="Actin-like ATPase domain"/>
    <property type="match status" value="2"/>
</dbReference>
<dbReference type="Gene3D" id="3.30.420.40">
    <property type="match status" value="2"/>
</dbReference>
<dbReference type="GO" id="GO:0005737">
    <property type="term" value="C:cytoplasm"/>
    <property type="evidence" value="ECO:0007669"/>
    <property type="project" value="UniProtKB-SubCell"/>
</dbReference>
<dbReference type="InterPro" id="IPR043129">
    <property type="entry name" value="ATPase_NBD"/>
</dbReference>
<feature type="site" description="Transition state stabilizer" evidence="7">
    <location>
        <position position="180"/>
    </location>
</feature>
<comment type="pathway">
    <text evidence="7">Metabolic intermediate biosynthesis; acetyl-CoA biosynthesis; acetyl-CoA from acetate: step 1/2.</text>
</comment>
<comment type="cofactor">
    <cofactor evidence="7">
        <name>Mg(2+)</name>
        <dbReference type="ChEBI" id="CHEBI:18420"/>
    </cofactor>
    <cofactor evidence="7">
        <name>Mn(2+)</name>
        <dbReference type="ChEBI" id="CHEBI:29035"/>
    </cofactor>
    <text evidence="7">Mg(2+). Can also accept Mn(2+).</text>
</comment>
<evidence type="ECO:0000256" key="8">
    <source>
        <dbReference type="RuleBase" id="RU003835"/>
    </source>
</evidence>
<protein>
    <recommendedName>
        <fullName evidence="7">Acetate kinase</fullName>
        <ecNumber evidence="7">2.7.2.1</ecNumber>
    </recommendedName>
    <alternativeName>
        <fullName evidence="7">Acetokinase</fullName>
    </alternativeName>
</protein>
<comment type="caution">
    <text evidence="9">The sequence shown here is derived from an EMBL/GenBank/DDBJ whole genome shotgun (WGS) entry which is preliminary data.</text>
</comment>
<dbReference type="Proteomes" id="UP000449710">
    <property type="component" value="Unassembled WGS sequence"/>
</dbReference>
<dbReference type="InterPro" id="IPR000890">
    <property type="entry name" value="Aliphatic_acid_kin_short-chain"/>
</dbReference>
<comment type="subunit">
    <text evidence="7">Homodimer.</text>
</comment>
<dbReference type="GO" id="GO:0006083">
    <property type="term" value="P:acetate metabolic process"/>
    <property type="evidence" value="ECO:0007669"/>
    <property type="project" value="TreeGrafter"/>
</dbReference>
<feature type="binding site" evidence="7">
    <location>
        <position position="384"/>
    </location>
    <ligand>
        <name>Mg(2+)</name>
        <dbReference type="ChEBI" id="CHEBI:18420"/>
    </ligand>
</feature>
<evidence type="ECO:0000256" key="7">
    <source>
        <dbReference type="HAMAP-Rule" id="MF_00020"/>
    </source>
</evidence>
<keyword evidence="6 7" id="KW-0067">ATP-binding</keyword>
<name>A0AA44BEA1_9CLOT</name>
<dbReference type="AlphaFoldDB" id="A0AA44BEA1"/>
<evidence type="ECO:0000313" key="10">
    <source>
        <dbReference type="Proteomes" id="UP000449710"/>
    </source>
</evidence>
<gene>
    <name evidence="7" type="primary">ackA</name>
    <name evidence="9" type="ORF">ISALK_11505</name>
</gene>
<dbReference type="EC" id="2.7.2.1" evidence="7"/>
<dbReference type="PIRSF" id="PIRSF000722">
    <property type="entry name" value="Acetate_prop_kin"/>
    <property type="match status" value="1"/>
</dbReference>
<feature type="active site" description="Proton donor/acceptor" evidence="7">
    <location>
        <position position="148"/>
    </location>
</feature>
<dbReference type="GO" id="GO:0005524">
    <property type="term" value="F:ATP binding"/>
    <property type="evidence" value="ECO:0007669"/>
    <property type="project" value="UniProtKB-KW"/>
</dbReference>
<feature type="binding site" evidence="7">
    <location>
        <position position="14"/>
    </location>
    <ligand>
        <name>ATP</name>
        <dbReference type="ChEBI" id="CHEBI:30616"/>
    </ligand>
</feature>
<dbReference type="PRINTS" id="PR00471">
    <property type="entry name" value="ACETATEKNASE"/>
</dbReference>
<dbReference type="PANTHER" id="PTHR21060:SF15">
    <property type="entry name" value="ACETATE KINASE-RELATED"/>
    <property type="match status" value="1"/>
</dbReference>
<dbReference type="PROSITE" id="PS01076">
    <property type="entry name" value="ACETATE_KINASE_2"/>
    <property type="match status" value="1"/>
</dbReference>
<dbReference type="PROSITE" id="PS01075">
    <property type="entry name" value="ACETATE_KINASE_1"/>
    <property type="match status" value="1"/>
</dbReference>
<dbReference type="NCBIfam" id="TIGR00016">
    <property type="entry name" value="ackA"/>
    <property type="match status" value="1"/>
</dbReference>
<feature type="binding site" evidence="7">
    <location>
        <begin position="331"/>
        <end position="335"/>
    </location>
    <ligand>
        <name>ATP</name>
        <dbReference type="ChEBI" id="CHEBI:30616"/>
    </ligand>
</feature>
<dbReference type="InterPro" id="IPR023865">
    <property type="entry name" value="Aliphatic_acid_kinase_CS"/>
</dbReference>
<keyword evidence="3 7" id="KW-0808">Transferase</keyword>
<dbReference type="HAMAP" id="MF_00020">
    <property type="entry name" value="Acetate_kinase"/>
    <property type="match status" value="1"/>
</dbReference>
<feature type="binding site" evidence="7">
    <location>
        <begin position="208"/>
        <end position="212"/>
    </location>
    <ligand>
        <name>ATP</name>
        <dbReference type="ChEBI" id="CHEBI:30616"/>
    </ligand>
</feature>
<comment type="catalytic activity">
    <reaction evidence="7">
        <text>acetate + ATP = acetyl phosphate + ADP</text>
        <dbReference type="Rhea" id="RHEA:11352"/>
        <dbReference type="ChEBI" id="CHEBI:22191"/>
        <dbReference type="ChEBI" id="CHEBI:30089"/>
        <dbReference type="ChEBI" id="CHEBI:30616"/>
        <dbReference type="ChEBI" id="CHEBI:456216"/>
        <dbReference type="EC" id="2.7.2.1"/>
    </reaction>
</comment>
<keyword evidence="7" id="KW-0479">Metal-binding</keyword>
<keyword evidence="10" id="KW-1185">Reference proteome</keyword>
<evidence type="ECO:0000256" key="5">
    <source>
        <dbReference type="ARBA" id="ARBA00022777"/>
    </source>
</evidence>
<evidence type="ECO:0000256" key="1">
    <source>
        <dbReference type="ARBA" id="ARBA00008748"/>
    </source>
</evidence>
<keyword evidence="4 7" id="KW-0547">Nucleotide-binding</keyword>
<organism evidence="9 10">
    <name type="scientific">Isachenkonia alkalipeptolytica</name>
    <dbReference type="NCBI Taxonomy" id="2565777"/>
    <lineage>
        <taxon>Bacteria</taxon>
        <taxon>Bacillati</taxon>
        <taxon>Bacillota</taxon>
        <taxon>Clostridia</taxon>
        <taxon>Eubacteriales</taxon>
        <taxon>Clostridiaceae</taxon>
        <taxon>Isachenkonia</taxon>
    </lineage>
</organism>
<evidence type="ECO:0000256" key="6">
    <source>
        <dbReference type="ARBA" id="ARBA00022840"/>
    </source>
</evidence>
<proteinExistence type="inferred from homology"/>
<dbReference type="PANTHER" id="PTHR21060">
    <property type="entry name" value="ACETATE KINASE"/>
    <property type="match status" value="1"/>
</dbReference>
<dbReference type="Pfam" id="PF00871">
    <property type="entry name" value="Acetate_kinase"/>
    <property type="match status" value="1"/>
</dbReference>
<dbReference type="CDD" id="cd24010">
    <property type="entry name" value="ASKHA_NBD_AcK_PK"/>
    <property type="match status" value="1"/>
</dbReference>